<dbReference type="InterPro" id="IPR036250">
    <property type="entry name" value="AcylCo_DH-like_C"/>
</dbReference>
<reference evidence="19" key="2">
    <citation type="submission" date="2015-01" db="EMBL/GenBank/DDBJ databases">
        <title>Complete genome sequence of Methylobacterium aquaticum strain 22A.</title>
        <authorList>
            <person name="Tani A."/>
            <person name="Ogura Y."/>
            <person name="Hayashi T."/>
        </authorList>
    </citation>
    <scope>NUCLEOTIDE SEQUENCE [LARGE SCALE GENOMIC DNA]</scope>
    <source>
        <strain evidence="19">MA-22A</strain>
    </source>
</reference>
<dbReference type="Pfam" id="PF00441">
    <property type="entry name" value="Acyl-CoA_dh_1"/>
    <property type="match status" value="1"/>
</dbReference>
<keyword evidence="8" id="KW-0809">Transit peptide</keyword>
<evidence type="ECO:0000256" key="9">
    <source>
        <dbReference type="ARBA" id="ARBA00023002"/>
    </source>
</evidence>
<dbReference type="GO" id="GO:0050660">
    <property type="term" value="F:flavin adenine dinucleotide binding"/>
    <property type="evidence" value="ECO:0007669"/>
    <property type="project" value="InterPro"/>
</dbReference>
<dbReference type="InterPro" id="IPR013786">
    <property type="entry name" value="AcylCoA_DH/ox_N"/>
</dbReference>
<dbReference type="Pfam" id="PF02770">
    <property type="entry name" value="Acyl-CoA_dh_M"/>
    <property type="match status" value="1"/>
</dbReference>
<keyword evidence="9 14" id="KW-0560">Oxidoreductase</keyword>
<feature type="binding site" evidence="13">
    <location>
        <position position="276"/>
    </location>
    <ligand>
        <name>FAD</name>
        <dbReference type="ChEBI" id="CHEBI:57692"/>
    </ligand>
</feature>
<feature type="domain" description="Acyl-CoA dehydrogenase/oxidase N-terminal" evidence="17">
    <location>
        <begin position="15"/>
        <end position="126"/>
    </location>
</feature>
<dbReference type="Gene3D" id="1.20.140.10">
    <property type="entry name" value="Butyryl-CoA Dehydrogenase, subunit A, domain 3"/>
    <property type="match status" value="1"/>
</dbReference>
<dbReference type="InterPro" id="IPR009100">
    <property type="entry name" value="AcylCoA_DH/oxidase_NM_dom_sf"/>
</dbReference>
<dbReference type="Proteomes" id="UP000061432">
    <property type="component" value="Chromosome"/>
</dbReference>
<dbReference type="InterPro" id="IPR006091">
    <property type="entry name" value="Acyl-CoA_Oxase/DH_mid-dom"/>
</dbReference>
<dbReference type="AlphaFoldDB" id="A0A0C6EUY8"/>
<evidence type="ECO:0000256" key="12">
    <source>
        <dbReference type="PIRSR" id="PIRSR634183-2"/>
    </source>
</evidence>
<dbReference type="PIRSF" id="PIRSF016578">
    <property type="entry name" value="HsaA"/>
    <property type="match status" value="1"/>
</dbReference>
<evidence type="ECO:0000259" key="16">
    <source>
        <dbReference type="Pfam" id="PF02770"/>
    </source>
</evidence>
<evidence type="ECO:0000256" key="3">
    <source>
        <dbReference type="ARBA" id="ARBA00009347"/>
    </source>
</evidence>
<evidence type="ECO:0000259" key="17">
    <source>
        <dbReference type="Pfam" id="PF02771"/>
    </source>
</evidence>
<comment type="catalytic activity">
    <reaction evidence="10">
        <text>3-methylbutanoyl-CoA + oxidized [electron-transfer flavoprotein] + H(+) = 3-methylbut-2-enoyl-CoA + reduced [electron-transfer flavoprotein]</text>
        <dbReference type="Rhea" id="RHEA:12276"/>
        <dbReference type="Rhea" id="RHEA-COMP:10685"/>
        <dbReference type="Rhea" id="RHEA-COMP:10686"/>
        <dbReference type="ChEBI" id="CHEBI:15378"/>
        <dbReference type="ChEBI" id="CHEBI:57344"/>
        <dbReference type="ChEBI" id="CHEBI:57345"/>
        <dbReference type="ChEBI" id="CHEBI:57692"/>
        <dbReference type="ChEBI" id="CHEBI:58307"/>
        <dbReference type="EC" id="1.3.8.4"/>
    </reaction>
</comment>
<feature type="domain" description="Acyl-CoA oxidase/dehydrogenase middle" evidence="16">
    <location>
        <begin position="130"/>
        <end position="225"/>
    </location>
</feature>
<evidence type="ECO:0000313" key="19">
    <source>
        <dbReference type="Proteomes" id="UP000061432"/>
    </source>
</evidence>
<feature type="binding site" evidence="13">
    <location>
        <position position="287"/>
    </location>
    <ligand>
        <name>FAD</name>
        <dbReference type="ChEBI" id="CHEBI:57692"/>
    </ligand>
</feature>
<dbReference type="EC" id="1.3.8.4" evidence="4"/>
<dbReference type="RefSeq" id="WP_060845429.1">
    <property type="nucleotide sequence ID" value="NZ_AP014704.1"/>
</dbReference>
<reference evidence="18 19" key="1">
    <citation type="journal article" date="2015" name="Genome Announc.">
        <title>Complete Genome Sequence of Methylobacterium aquaticum Strain 22A, Isolated from Racomitrium japonicum Moss.</title>
        <authorList>
            <person name="Tani A."/>
            <person name="Ogura Y."/>
            <person name="Hayashi T."/>
            <person name="Kimbara K."/>
        </authorList>
    </citation>
    <scope>NUCLEOTIDE SEQUENCE [LARGE SCALE GENOMIC DNA]</scope>
    <source>
        <strain evidence="18 19">MA-22A</strain>
    </source>
</reference>
<evidence type="ECO:0000256" key="13">
    <source>
        <dbReference type="PIRSR" id="PIRSR634183-3"/>
    </source>
</evidence>
<keyword evidence="7 13" id="KW-0274">FAD</keyword>
<dbReference type="FunFam" id="1.10.540.10:FF:000022">
    <property type="entry name" value="Isovaleryl-CoA dehydrogenase isoform 2"/>
    <property type="match status" value="1"/>
</dbReference>
<dbReference type="GO" id="GO:0006552">
    <property type="term" value="P:L-leucine catabolic process"/>
    <property type="evidence" value="ECO:0007669"/>
    <property type="project" value="TreeGrafter"/>
</dbReference>
<dbReference type="FunFam" id="2.40.110.10:FF:000004">
    <property type="entry name" value="Isovaleryl-CoA dehydrogenase, mitochondrial"/>
    <property type="match status" value="1"/>
</dbReference>
<evidence type="ECO:0000256" key="11">
    <source>
        <dbReference type="PIRSR" id="PIRSR634183-1"/>
    </source>
</evidence>
<evidence type="ECO:0000256" key="7">
    <source>
        <dbReference type="ARBA" id="ARBA00022827"/>
    </source>
</evidence>
<dbReference type="InterPro" id="IPR037069">
    <property type="entry name" value="AcylCoA_DH/ox_N_sf"/>
</dbReference>
<dbReference type="OrthoDB" id="8246957at2"/>
<dbReference type="SUPFAM" id="SSF47203">
    <property type="entry name" value="Acyl-CoA dehydrogenase C-terminal domain-like"/>
    <property type="match status" value="1"/>
</dbReference>
<dbReference type="Gene3D" id="1.10.540.10">
    <property type="entry name" value="Acyl-CoA dehydrogenase/oxidase, N-terminal domain"/>
    <property type="match status" value="1"/>
</dbReference>
<feature type="binding site" evidence="13">
    <location>
        <begin position="164"/>
        <end position="166"/>
    </location>
    <ligand>
        <name>FAD</name>
        <dbReference type="ChEBI" id="CHEBI:57692"/>
    </ligand>
</feature>
<feature type="binding site" evidence="12">
    <location>
        <begin position="371"/>
        <end position="372"/>
    </location>
    <ligand>
        <name>substrate</name>
    </ligand>
</feature>
<feature type="binding site" evidence="13">
    <location>
        <begin position="344"/>
        <end position="348"/>
    </location>
    <ligand>
        <name>FAD</name>
        <dbReference type="ChEBI" id="CHEBI:57692"/>
    </ligand>
</feature>
<sequence length="390" mass="42060">MIPNAAREFNFGLGETAEAIRDSVRSFAQEKIAPRAEEIDRTNTFPRDLWPEMGALGLHGITVEEEYGGLGLGYLAHCVAMEEVSRASASVGLSYGAHSNLCVNQITRNGSDAQKRKYLPKLISGEHVGALAMSEPGAGSDVVSMRTRAEKRGDRYVLTGSKMWITNGPIAETLVVYAKTDPAAGPRGITAFLVEKGMKGFSTAQKLDKLGMRGSDTCELVFEECEVPEENVLGQVGRGVNVLMSGLDYERAVLAAGPLGIMQACLDVVIPYVHERKQFGQAIGEFQLVQGKLADMYVSTNAAKAYVYAVAQACDRGETTREDAAGAILYAAERATQCALDAIQLLGGNGYINDYPTGRLLRDAKLYEIGAGTSEIRRMLIGRELFNKSA</sequence>
<evidence type="ECO:0000256" key="10">
    <source>
        <dbReference type="ARBA" id="ARBA00052875"/>
    </source>
</evidence>
<evidence type="ECO:0000256" key="8">
    <source>
        <dbReference type="ARBA" id="ARBA00022946"/>
    </source>
</evidence>
<name>A0A0C6EUY8_9HYPH</name>
<evidence type="ECO:0000259" key="15">
    <source>
        <dbReference type="Pfam" id="PF00441"/>
    </source>
</evidence>
<dbReference type="SUPFAM" id="SSF56645">
    <property type="entry name" value="Acyl-CoA dehydrogenase NM domain-like"/>
    <property type="match status" value="1"/>
</dbReference>
<evidence type="ECO:0000256" key="5">
    <source>
        <dbReference type="ARBA" id="ARBA00018258"/>
    </source>
</evidence>
<dbReference type="KEGG" id="maqu:Maq22A_c01570"/>
<dbReference type="InterPro" id="IPR009075">
    <property type="entry name" value="AcylCo_DH/oxidase_C"/>
</dbReference>
<dbReference type="PROSITE" id="PS00072">
    <property type="entry name" value="ACYL_COA_DH_1"/>
    <property type="match status" value="1"/>
</dbReference>
<dbReference type="GO" id="GO:0008470">
    <property type="term" value="F:3-methylbutanoyl-CoA dehydrogenase activity"/>
    <property type="evidence" value="ECO:0007669"/>
    <property type="project" value="UniProtKB-EC"/>
</dbReference>
<evidence type="ECO:0000256" key="2">
    <source>
        <dbReference type="ARBA" id="ARBA00004898"/>
    </source>
</evidence>
<dbReference type="PATRIC" id="fig|270351.10.peg.316"/>
<dbReference type="InterPro" id="IPR046373">
    <property type="entry name" value="Acyl-CoA_Oxase/DH_mid-dom_sf"/>
</dbReference>
<dbReference type="PANTHER" id="PTHR43884">
    <property type="entry name" value="ACYL-COA DEHYDROGENASE"/>
    <property type="match status" value="1"/>
</dbReference>
<evidence type="ECO:0000256" key="6">
    <source>
        <dbReference type="ARBA" id="ARBA00022630"/>
    </source>
</evidence>
<comment type="similarity">
    <text evidence="3 14">Belongs to the acyl-CoA dehydrogenase family.</text>
</comment>
<dbReference type="CDD" id="cd01156">
    <property type="entry name" value="IVD"/>
    <property type="match status" value="1"/>
</dbReference>
<dbReference type="Gene3D" id="2.40.110.10">
    <property type="entry name" value="Butyryl-CoA Dehydrogenase, subunit A, domain 2"/>
    <property type="match status" value="1"/>
</dbReference>
<dbReference type="PANTHER" id="PTHR43884:SF12">
    <property type="entry name" value="ISOVALERYL-COA DEHYDROGENASE, MITOCHONDRIAL-RELATED"/>
    <property type="match status" value="1"/>
</dbReference>
<evidence type="ECO:0000256" key="1">
    <source>
        <dbReference type="ARBA" id="ARBA00001974"/>
    </source>
</evidence>
<evidence type="ECO:0000313" key="18">
    <source>
        <dbReference type="EMBL" id="BAQ43811.1"/>
    </source>
</evidence>
<dbReference type="FunFam" id="1.20.140.10:FF:000003">
    <property type="entry name" value="isovaleryl-CoA dehydrogenase, mitochondrial"/>
    <property type="match status" value="1"/>
</dbReference>
<dbReference type="Pfam" id="PF02771">
    <property type="entry name" value="Acyl-CoA_dh_N"/>
    <property type="match status" value="1"/>
</dbReference>
<dbReference type="InterPro" id="IPR034183">
    <property type="entry name" value="IVD"/>
</dbReference>
<gene>
    <name evidence="18" type="primary">caiA</name>
    <name evidence="18" type="ORF">Maq22A_c01570</name>
</gene>
<organism evidence="18 19">
    <name type="scientific">Methylobacterium aquaticum</name>
    <dbReference type="NCBI Taxonomy" id="270351"/>
    <lineage>
        <taxon>Bacteria</taxon>
        <taxon>Pseudomonadati</taxon>
        <taxon>Pseudomonadota</taxon>
        <taxon>Alphaproteobacteria</taxon>
        <taxon>Hyphomicrobiales</taxon>
        <taxon>Methylobacteriaceae</taxon>
        <taxon>Methylobacterium</taxon>
    </lineage>
</organism>
<proteinExistence type="inferred from homology"/>
<dbReference type="STRING" id="270351.Maq22A_c01570"/>
<feature type="domain" description="Acyl-CoA dehydrogenase/oxidase C-terminal" evidence="15">
    <location>
        <begin position="237"/>
        <end position="385"/>
    </location>
</feature>
<comment type="cofactor">
    <cofactor evidence="1 13 14">
        <name>FAD</name>
        <dbReference type="ChEBI" id="CHEBI:57692"/>
    </cofactor>
</comment>
<evidence type="ECO:0000256" key="14">
    <source>
        <dbReference type="RuleBase" id="RU362125"/>
    </source>
</evidence>
<accession>A0A0C6EUY8</accession>
<feature type="binding site" evidence="12">
    <location>
        <position position="140"/>
    </location>
    <ligand>
        <name>substrate</name>
    </ligand>
</feature>
<comment type="pathway">
    <text evidence="2">Amino-acid degradation; L-leucine degradation; (S)-3-hydroxy-3-methylglutaryl-CoA from 3-isovaleryl-CoA: step 1/3.</text>
</comment>
<dbReference type="EMBL" id="AP014704">
    <property type="protein sequence ID" value="BAQ43811.1"/>
    <property type="molecule type" value="Genomic_DNA"/>
</dbReference>
<dbReference type="InterPro" id="IPR006089">
    <property type="entry name" value="Acyl-CoA_DH_CS"/>
</dbReference>
<keyword evidence="6 14" id="KW-0285">Flavoprotein</keyword>
<feature type="active site" description="Proton acceptor" evidence="11">
    <location>
        <position position="250"/>
    </location>
</feature>
<evidence type="ECO:0000256" key="4">
    <source>
        <dbReference type="ARBA" id="ARBA00012044"/>
    </source>
</evidence>
<feature type="binding site" evidence="12">
    <location>
        <begin position="248"/>
        <end position="251"/>
    </location>
    <ligand>
        <name>substrate</name>
    </ligand>
</feature>
<protein>
    <recommendedName>
        <fullName evidence="5">Isovaleryl-CoA dehydrogenase, mitochondrial</fullName>
        <ecNumber evidence="4">1.3.8.4</ecNumber>
    </recommendedName>
</protein>
<feature type="binding site" evidence="13">
    <location>
        <begin position="131"/>
        <end position="140"/>
    </location>
    <ligand>
        <name>FAD</name>
        <dbReference type="ChEBI" id="CHEBI:57692"/>
    </ligand>
</feature>
<dbReference type="PROSITE" id="PS00073">
    <property type="entry name" value="ACYL_COA_DH_2"/>
    <property type="match status" value="1"/>
</dbReference>
<feature type="binding site" evidence="13">
    <location>
        <begin position="373"/>
        <end position="375"/>
    </location>
    <ligand>
        <name>FAD</name>
        <dbReference type="ChEBI" id="CHEBI:57692"/>
    </ligand>
</feature>